<comment type="caution">
    <text evidence="1">The sequence shown here is derived from an EMBL/GenBank/DDBJ whole genome shotgun (WGS) entry which is preliminary data.</text>
</comment>
<sequence>MRGVTLLRRRLSRGTPSYSAAAYYDIAAALQRRVTSTVDLDRDAAVGHVLGPRLFLRRLTLKPTNQPRLFHAAAGHTRSSGHSDEPA</sequence>
<gene>
    <name evidence="1" type="ORF">E2C01_042495</name>
</gene>
<reference evidence="1 2" key="1">
    <citation type="submission" date="2019-05" db="EMBL/GenBank/DDBJ databases">
        <title>Another draft genome of Portunus trituberculatus and its Hox gene families provides insights of decapod evolution.</title>
        <authorList>
            <person name="Jeong J.-H."/>
            <person name="Song I."/>
            <person name="Kim S."/>
            <person name="Choi T."/>
            <person name="Kim D."/>
            <person name="Ryu S."/>
            <person name="Kim W."/>
        </authorList>
    </citation>
    <scope>NUCLEOTIDE SEQUENCE [LARGE SCALE GENOMIC DNA]</scope>
    <source>
        <tissue evidence="1">Muscle</tissue>
    </source>
</reference>
<keyword evidence="2" id="KW-1185">Reference proteome</keyword>
<name>A0A5B7FUT8_PORTR</name>
<accession>A0A5B7FUT8</accession>
<organism evidence="1 2">
    <name type="scientific">Portunus trituberculatus</name>
    <name type="common">Swimming crab</name>
    <name type="synonym">Neptunus trituberculatus</name>
    <dbReference type="NCBI Taxonomy" id="210409"/>
    <lineage>
        <taxon>Eukaryota</taxon>
        <taxon>Metazoa</taxon>
        <taxon>Ecdysozoa</taxon>
        <taxon>Arthropoda</taxon>
        <taxon>Crustacea</taxon>
        <taxon>Multicrustacea</taxon>
        <taxon>Malacostraca</taxon>
        <taxon>Eumalacostraca</taxon>
        <taxon>Eucarida</taxon>
        <taxon>Decapoda</taxon>
        <taxon>Pleocyemata</taxon>
        <taxon>Brachyura</taxon>
        <taxon>Eubrachyura</taxon>
        <taxon>Portunoidea</taxon>
        <taxon>Portunidae</taxon>
        <taxon>Portuninae</taxon>
        <taxon>Portunus</taxon>
    </lineage>
</organism>
<evidence type="ECO:0000313" key="2">
    <source>
        <dbReference type="Proteomes" id="UP000324222"/>
    </source>
</evidence>
<proteinExistence type="predicted"/>
<dbReference type="AlphaFoldDB" id="A0A5B7FUT8"/>
<evidence type="ECO:0000313" key="1">
    <source>
        <dbReference type="EMBL" id="MPC48713.1"/>
    </source>
</evidence>
<dbReference type="EMBL" id="VSRR010008432">
    <property type="protein sequence ID" value="MPC48713.1"/>
    <property type="molecule type" value="Genomic_DNA"/>
</dbReference>
<protein>
    <submittedName>
        <fullName evidence="1">Uncharacterized protein</fullName>
    </submittedName>
</protein>
<dbReference type="Proteomes" id="UP000324222">
    <property type="component" value="Unassembled WGS sequence"/>
</dbReference>